<gene>
    <name evidence="6" type="ORF">N180_16485</name>
</gene>
<dbReference type="InterPro" id="IPR036922">
    <property type="entry name" value="Rieske_2Fe-2S_sf"/>
</dbReference>
<dbReference type="GO" id="GO:0046872">
    <property type="term" value="F:metal ion binding"/>
    <property type="evidence" value="ECO:0007669"/>
    <property type="project" value="UniProtKB-KW"/>
</dbReference>
<evidence type="ECO:0000313" key="7">
    <source>
        <dbReference type="Proteomes" id="UP000028007"/>
    </source>
</evidence>
<dbReference type="eggNOG" id="COG2146">
    <property type="taxonomic scope" value="Bacteria"/>
</dbReference>
<dbReference type="Pfam" id="PF00355">
    <property type="entry name" value="Rieske"/>
    <property type="match status" value="1"/>
</dbReference>
<dbReference type="SUPFAM" id="SSF50022">
    <property type="entry name" value="ISP domain"/>
    <property type="match status" value="1"/>
</dbReference>
<evidence type="ECO:0000256" key="2">
    <source>
        <dbReference type="ARBA" id="ARBA00022723"/>
    </source>
</evidence>
<name>A0A081PI58_9SPHI</name>
<dbReference type="CDD" id="cd03467">
    <property type="entry name" value="Rieske"/>
    <property type="match status" value="1"/>
</dbReference>
<accession>A0A081PI58</accession>
<evidence type="ECO:0000256" key="3">
    <source>
        <dbReference type="ARBA" id="ARBA00023004"/>
    </source>
</evidence>
<organism evidence="6 7">
    <name type="scientific">Pedobacter antarcticus 4BY</name>
    <dbReference type="NCBI Taxonomy" id="1358423"/>
    <lineage>
        <taxon>Bacteria</taxon>
        <taxon>Pseudomonadati</taxon>
        <taxon>Bacteroidota</taxon>
        <taxon>Sphingobacteriia</taxon>
        <taxon>Sphingobacteriales</taxon>
        <taxon>Sphingobacteriaceae</taxon>
        <taxon>Pedobacter</taxon>
    </lineage>
</organism>
<evidence type="ECO:0000256" key="1">
    <source>
        <dbReference type="ARBA" id="ARBA00022714"/>
    </source>
</evidence>
<sequence>MRTLRWHKLEIEIPRDEEFIVPVAVAGKKLCLIRHEGKLYLTQRSCPHAGGQLSGGWCKKGMLICPLHRYGYNLENGRGAEGQGDYIDIYPLRIDSDGLYAGIKENLFKRFFGR</sequence>
<proteinExistence type="predicted"/>
<dbReference type="OrthoDB" id="593800at2"/>
<keyword evidence="7" id="KW-1185">Reference proteome</keyword>
<evidence type="ECO:0000313" key="6">
    <source>
        <dbReference type="EMBL" id="KEQ30381.1"/>
    </source>
</evidence>
<protein>
    <submittedName>
        <fullName evidence="6">(2Fe-2S)-binding protein</fullName>
    </submittedName>
</protein>
<dbReference type="InterPro" id="IPR017941">
    <property type="entry name" value="Rieske_2Fe-2S"/>
</dbReference>
<keyword evidence="3" id="KW-0408">Iron</keyword>
<keyword evidence="4" id="KW-0411">Iron-sulfur</keyword>
<dbReference type="PROSITE" id="PS51296">
    <property type="entry name" value="RIESKE"/>
    <property type="match status" value="1"/>
</dbReference>
<dbReference type="EMBL" id="JNFF01000043">
    <property type="protein sequence ID" value="KEQ30381.1"/>
    <property type="molecule type" value="Genomic_DNA"/>
</dbReference>
<feature type="domain" description="Rieske" evidence="5">
    <location>
        <begin position="6"/>
        <end position="101"/>
    </location>
</feature>
<keyword evidence="1" id="KW-0001">2Fe-2S</keyword>
<reference evidence="6 7" key="1">
    <citation type="journal article" date="1992" name="Int. J. Syst. Bacteriol.">
        <title>Sphingobacterium antarcticus sp. nov. a Psychrotrophic Bacterium from the Soils of Schirmacher Oasis, Antarctica.</title>
        <authorList>
            <person name="Shivaji S."/>
            <person name="Ray M.K."/>
            <person name="Rao N.S."/>
            <person name="Saiserr L."/>
            <person name="Jagannadham M.V."/>
            <person name="Kumar G.S."/>
            <person name="Reddy G."/>
            <person name="Bhargava P.M."/>
        </authorList>
    </citation>
    <scope>NUCLEOTIDE SEQUENCE [LARGE SCALE GENOMIC DNA]</scope>
    <source>
        <strain evidence="6 7">4BY</strain>
    </source>
</reference>
<dbReference type="GO" id="GO:0051537">
    <property type="term" value="F:2 iron, 2 sulfur cluster binding"/>
    <property type="evidence" value="ECO:0007669"/>
    <property type="project" value="UniProtKB-KW"/>
</dbReference>
<dbReference type="AlphaFoldDB" id="A0A081PI58"/>
<comment type="caution">
    <text evidence="6">The sequence shown here is derived from an EMBL/GenBank/DDBJ whole genome shotgun (WGS) entry which is preliminary data.</text>
</comment>
<dbReference type="Gene3D" id="2.102.10.10">
    <property type="entry name" value="Rieske [2Fe-2S] iron-sulphur domain"/>
    <property type="match status" value="1"/>
</dbReference>
<dbReference type="Proteomes" id="UP000028007">
    <property type="component" value="Unassembled WGS sequence"/>
</dbReference>
<evidence type="ECO:0000259" key="5">
    <source>
        <dbReference type="PROSITE" id="PS51296"/>
    </source>
</evidence>
<keyword evidence="2" id="KW-0479">Metal-binding</keyword>
<dbReference type="RefSeq" id="WP_037439903.1">
    <property type="nucleotide sequence ID" value="NZ_JNFF01000043.1"/>
</dbReference>
<evidence type="ECO:0000256" key="4">
    <source>
        <dbReference type="ARBA" id="ARBA00023014"/>
    </source>
</evidence>